<evidence type="ECO:0000256" key="1">
    <source>
        <dbReference type="SAM" id="MobiDB-lite"/>
    </source>
</evidence>
<feature type="compositionally biased region" description="Acidic residues" evidence="1">
    <location>
        <begin position="187"/>
        <end position="198"/>
    </location>
</feature>
<comment type="caution">
    <text evidence="2">The sequence shown here is derived from an EMBL/GenBank/DDBJ whole genome shotgun (WGS) entry which is preliminary data.</text>
</comment>
<dbReference type="Proteomes" id="UP001243330">
    <property type="component" value="Unassembled WGS sequence"/>
</dbReference>
<evidence type="ECO:0000313" key="2">
    <source>
        <dbReference type="EMBL" id="KAK1843453.1"/>
    </source>
</evidence>
<organism evidence="2 3">
    <name type="scientific">Colletotrichum chrysophilum</name>
    <dbReference type="NCBI Taxonomy" id="1836956"/>
    <lineage>
        <taxon>Eukaryota</taxon>
        <taxon>Fungi</taxon>
        <taxon>Dikarya</taxon>
        <taxon>Ascomycota</taxon>
        <taxon>Pezizomycotina</taxon>
        <taxon>Sordariomycetes</taxon>
        <taxon>Hypocreomycetidae</taxon>
        <taxon>Glomerellales</taxon>
        <taxon>Glomerellaceae</taxon>
        <taxon>Colletotrichum</taxon>
        <taxon>Colletotrichum gloeosporioides species complex</taxon>
    </lineage>
</organism>
<accession>A0AAD9ECR9</accession>
<gene>
    <name evidence="2" type="ORF">CCHR01_13907</name>
</gene>
<name>A0AAD9ECR9_9PEZI</name>
<proteinExistence type="predicted"/>
<evidence type="ECO:0000313" key="3">
    <source>
        <dbReference type="Proteomes" id="UP001243330"/>
    </source>
</evidence>
<dbReference type="EMBL" id="JAQOWY010000357">
    <property type="protein sequence ID" value="KAK1843453.1"/>
    <property type="molecule type" value="Genomic_DNA"/>
</dbReference>
<protein>
    <submittedName>
        <fullName evidence="2">AAA family ATPase</fullName>
    </submittedName>
</protein>
<dbReference type="AlphaFoldDB" id="A0AAD9ECR9"/>
<reference evidence="2" key="1">
    <citation type="submission" date="2023-01" db="EMBL/GenBank/DDBJ databases">
        <title>Colletotrichum chrysophilum M932 genome sequence.</title>
        <authorList>
            <person name="Baroncelli R."/>
        </authorList>
    </citation>
    <scope>NUCLEOTIDE SEQUENCE</scope>
    <source>
        <strain evidence="2">M932</strain>
    </source>
</reference>
<sequence>MVEGRGQDQDAPGSSMEPELRYVVPRWFLDNLKTADELKNAQAKIWLVDETTDAVKDSSMADETTDENLLPGSAGNKPDGYFSVAHEAMEDLLDATASLQMVDLAGRLSVSQSSITLSCEMRFGLQFLDELVVLVAQELDSSLISINLQDLEDIGLDFYYQKKAYDRRYQGEDQTDHGSASYNHNDDDFDASDNESDASEGSYDTSNIAQKAAQRYFGFWANSLSEAETKCSNDALSAFLDAVKEKGKAINRCREYGEGFDPNQTLQTSPNGLVPKTASTILYLRDSPESPAAGAIDVVKVDIASELASHLGTSDLA</sequence>
<feature type="region of interest" description="Disordered" evidence="1">
    <location>
        <begin position="170"/>
        <end position="203"/>
    </location>
</feature>
<keyword evidence="3" id="KW-1185">Reference proteome</keyword>